<dbReference type="Proteomes" id="UP000031419">
    <property type="component" value="Unassembled WGS sequence"/>
</dbReference>
<dbReference type="STRING" id="28042.GU90_13610"/>
<evidence type="ECO:0000256" key="7">
    <source>
        <dbReference type="RuleBase" id="RU000382"/>
    </source>
</evidence>
<dbReference type="InterPro" id="IPR010977">
    <property type="entry name" value="Aromatic_deC"/>
</dbReference>
<sequence length="461" mass="49501">MHPLLSRDLKRLPELLEQARNYAVSVLADLPSRPAAVPPAPKDAEPLPEEGIGSAAALEHFQRRWATGFSGSAGSRYLGFVTGGATPAAVVGDWLTGVFDQNVVSSSDSCATDLERETVGWLRELFGLSAEHSGAFVTGATMSNFVGLAIGREWVGEQLGVSIADDGLAAVGDIPVLSSSPHSSTFKALSMLGIGRNSVRRIPSLPGREAVDVDQLAAELEALDGRPAIVVANAGTVNTVDFDDLRALAELRQRHRFWLHVDAAFGGFAALSPRYADLVAGLDQADSICIDLHKWLNVPYDSGVQFSRRPDLQVRIFQNYATYLGLPGPDPDFVHLTPESSRRLRALPAWFTLTAYGRQGHREIVERDAALAQELGNRISAAPHLRLLAPVRLNTVCFTLAEQPTAEKIDALANAIARSGQTFLSPTVHQGVPALRAAVSNWRTTEDDLPKIMDALGCPAA</sequence>
<evidence type="ECO:0000313" key="8">
    <source>
        <dbReference type="EMBL" id="KEI43993.1"/>
    </source>
</evidence>
<dbReference type="SUPFAM" id="SSF53383">
    <property type="entry name" value="PLP-dependent transferases"/>
    <property type="match status" value="1"/>
</dbReference>
<keyword evidence="9" id="KW-1185">Reference proteome</keyword>
<keyword evidence="4 6" id="KW-0663">Pyridoxal phosphate</keyword>
<protein>
    <recommendedName>
        <fullName evidence="10">Amino acid decarboxylase</fullName>
    </recommendedName>
</protein>
<dbReference type="Gene3D" id="3.40.640.10">
    <property type="entry name" value="Type I PLP-dependent aspartate aminotransferase-like (Major domain)"/>
    <property type="match status" value="1"/>
</dbReference>
<dbReference type="InterPro" id="IPR015422">
    <property type="entry name" value="PyrdxlP-dep_Trfase_small"/>
</dbReference>
<evidence type="ECO:0000256" key="6">
    <source>
        <dbReference type="PIRSR" id="PIRSR602129-50"/>
    </source>
</evidence>
<comment type="similarity">
    <text evidence="2 7">Belongs to the group II decarboxylase family.</text>
</comment>
<comment type="caution">
    <text evidence="8">The sequence shown here is derived from an EMBL/GenBank/DDBJ whole genome shotgun (WGS) entry which is preliminary data.</text>
</comment>
<evidence type="ECO:0000256" key="2">
    <source>
        <dbReference type="ARBA" id="ARBA00009533"/>
    </source>
</evidence>
<organism evidence="8 9">
    <name type="scientific">Saccharopolyspora rectivirgula</name>
    <dbReference type="NCBI Taxonomy" id="28042"/>
    <lineage>
        <taxon>Bacteria</taxon>
        <taxon>Bacillati</taxon>
        <taxon>Actinomycetota</taxon>
        <taxon>Actinomycetes</taxon>
        <taxon>Pseudonocardiales</taxon>
        <taxon>Pseudonocardiaceae</taxon>
        <taxon>Saccharopolyspora</taxon>
    </lineage>
</organism>
<dbReference type="Pfam" id="PF00282">
    <property type="entry name" value="Pyridoxal_deC"/>
    <property type="match status" value="1"/>
</dbReference>
<feature type="modified residue" description="N6-(pyridoxal phosphate)lysine" evidence="6">
    <location>
        <position position="294"/>
    </location>
</feature>
<keyword evidence="5 7" id="KW-0456">Lyase</keyword>
<evidence type="ECO:0008006" key="10">
    <source>
        <dbReference type="Google" id="ProtNLM"/>
    </source>
</evidence>
<dbReference type="PANTHER" id="PTHR11999">
    <property type="entry name" value="GROUP II PYRIDOXAL-5-PHOSPHATE DECARBOXYLASE"/>
    <property type="match status" value="1"/>
</dbReference>
<dbReference type="OrthoDB" id="3335676at2"/>
<dbReference type="GO" id="GO:0019752">
    <property type="term" value="P:carboxylic acid metabolic process"/>
    <property type="evidence" value="ECO:0007669"/>
    <property type="project" value="InterPro"/>
</dbReference>
<dbReference type="RefSeq" id="WP_029720133.1">
    <property type="nucleotide sequence ID" value="NZ_JAJUIW010000018.1"/>
</dbReference>
<accession>A0A073AW09</accession>
<dbReference type="InterPro" id="IPR015421">
    <property type="entry name" value="PyrdxlP-dep_Trfase_major"/>
</dbReference>
<evidence type="ECO:0000256" key="1">
    <source>
        <dbReference type="ARBA" id="ARBA00001933"/>
    </source>
</evidence>
<keyword evidence="3" id="KW-0210">Decarboxylase</keyword>
<proteinExistence type="inferred from homology"/>
<gene>
    <name evidence="8" type="ORF">GU90_13610</name>
</gene>
<dbReference type="GO" id="GO:0004058">
    <property type="term" value="F:aromatic-L-amino-acid decarboxylase activity"/>
    <property type="evidence" value="ECO:0007669"/>
    <property type="project" value="UniProtKB-ARBA"/>
</dbReference>
<dbReference type="Gene3D" id="3.90.1150.10">
    <property type="entry name" value="Aspartate Aminotransferase, domain 1"/>
    <property type="match status" value="1"/>
</dbReference>
<dbReference type="eggNOG" id="COG0076">
    <property type="taxonomic scope" value="Bacteria"/>
</dbReference>
<dbReference type="InterPro" id="IPR002129">
    <property type="entry name" value="PyrdxlP-dep_de-COase"/>
</dbReference>
<dbReference type="PANTHER" id="PTHR11999:SF70">
    <property type="entry name" value="MIP05841P"/>
    <property type="match status" value="1"/>
</dbReference>
<evidence type="ECO:0000256" key="4">
    <source>
        <dbReference type="ARBA" id="ARBA00022898"/>
    </source>
</evidence>
<reference evidence="8 9" key="1">
    <citation type="submission" date="2014-06" db="EMBL/GenBank/DDBJ databases">
        <title>Saccharopolyspora rectivirgula DSM-43113 Genome sequencing.</title>
        <authorList>
            <person name="Barrera C."/>
            <person name="Millon L."/>
            <person name="Rognon B."/>
            <person name="Zaugg C."/>
            <person name="Monod M."/>
        </authorList>
    </citation>
    <scope>NUCLEOTIDE SEQUENCE [LARGE SCALE GENOMIC DNA]</scope>
    <source>
        <strain evidence="8 9">DSM 43113</strain>
    </source>
</reference>
<evidence type="ECO:0000256" key="3">
    <source>
        <dbReference type="ARBA" id="ARBA00022793"/>
    </source>
</evidence>
<evidence type="ECO:0000313" key="9">
    <source>
        <dbReference type="Proteomes" id="UP000031419"/>
    </source>
</evidence>
<dbReference type="InterPro" id="IPR015424">
    <property type="entry name" value="PyrdxlP-dep_Trfase"/>
</dbReference>
<dbReference type="GO" id="GO:0030170">
    <property type="term" value="F:pyridoxal phosphate binding"/>
    <property type="evidence" value="ECO:0007669"/>
    <property type="project" value="InterPro"/>
</dbReference>
<evidence type="ECO:0000256" key="5">
    <source>
        <dbReference type="ARBA" id="ARBA00023239"/>
    </source>
</evidence>
<comment type="cofactor">
    <cofactor evidence="1 6 7">
        <name>pyridoxal 5'-phosphate</name>
        <dbReference type="ChEBI" id="CHEBI:597326"/>
    </cofactor>
</comment>
<name>A0A073AW09_9PSEU</name>
<dbReference type="AlphaFoldDB" id="A0A073AW09"/>
<dbReference type="EMBL" id="JNVU01000031">
    <property type="protein sequence ID" value="KEI43993.1"/>
    <property type="molecule type" value="Genomic_DNA"/>
</dbReference>